<dbReference type="Proteomes" id="UP000438429">
    <property type="component" value="Unassembled WGS sequence"/>
</dbReference>
<name>A0A6A4SS65_SCOMX</name>
<comment type="caution">
    <text evidence="1">The sequence shown here is derived from an EMBL/GenBank/DDBJ whole genome shotgun (WGS) entry which is preliminary data.</text>
</comment>
<evidence type="ECO:0000313" key="2">
    <source>
        <dbReference type="Proteomes" id="UP000438429"/>
    </source>
</evidence>
<gene>
    <name evidence="1" type="ORF">F2P81_011569</name>
</gene>
<accession>A0A6A4SS65</accession>
<reference evidence="1 2" key="1">
    <citation type="submission" date="2019-06" db="EMBL/GenBank/DDBJ databases">
        <title>Draft genomes of female and male turbot (Scophthalmus maximus).</title>
        <authorList>
            <person name="Xu H."/>
            <person name="Xu X.-W."/>
            <person name="Shao C."/>
            <person name="Chen S."/>
        </authorList>
    </citation>
    <scope>NUCLEOTIDE SEQUENCE [LARGE SCALE GENOMIC DNA]</scope>
    <source>
        <strain evidence="1">Ysfricsl-2016a</strain>
        <tissue evidence="1">Blood</tissue>
    </source>
</reference>
<sequence length="82" mass="9189">MHREDREDCVVVHNVMQSSRNQLEESDVNKCEASVREKSFVPSPSALLFPPPASPLLSALINSVKKKSVYDEGWGTICLHNH</sequence>
<evidence type="ECO:0000313" key="1">
    <source>
        <dbReference type="EMBL" id="KAF0036257.1"/>
    </source>
</evidence>
<protein>
    <submittedName>
        <fullName evidence="1">Uncharacterized protein</fullName>
    </submittedName>
</protein>
<organism evidence="1 2">
    <name type="scientific">Scophthalmus maximus</name>
    <name type="common">Turbot</name>
    <name type="synonym">Psetta maxima</name>
    <dbReference type="NCBI Taxonomy" id="52904"/>
    <lineage>
        <taxon>Eukaryota</taxon>
        <taxon>Metazoa</taxon>
        <taxon>Chordata</taxon>
        <taxon>Craniata</taxon>
        <taxon>Vertebrata</taxon>
        <taxon>Euteleostomi</taxon>
        <taxon>Actinopterygii</taxon>
        <taxon>Neopterygii</taxon>
        <taxon>Teleostei</taxon>
        <taxon>Neoteleostei</taxon>
        <taxon>Acanthomorphata</taxon>
        <taxon>Carangaria</taxon>
        <taxon>Pleuronectiformes</taxon>
        <taxon>Pleuronectoidei</taxon>
        <taxon>Scophthalmidae</taxon>
        <taxon>Scophthalmus</taxon>
    </lineage>
</organism>
<proteinExistence type="predicted"/>
<dbReference type="EMBL" id="VEVO01000010">
    <property type="protein sequence ID" value="KAF0036257.1"/>
    <property type="molecule type" value="Genomic_DNA"/>
</dbReference>
<dbReference type="AlphaFoldDB" id="A0A6A4SS65"/>